<dbReference type="InterPro" id="IPR023302">
    <property type="entry name" value="Pept_S9A_N"/>
</dbReference>
<proteinExistence type="inferred from homology"/>
<evidence type="ECO:0000256" key="5">
    <source>
        <dbReference type="ARBA" id="ARBA00022801"/>
    </source>
</evidence>
<evidence type="ECO:0000313" key="10">
    <source>
        <dbReference type="Proteomes" id="UP001398556"/>
    </source>
</evidence>
<dbReference type="InterPro" id="IPR002471">
    <property type="entry name" value="Pept_S9_AS"/>
</dbReference>
<evidence type="ECO:0000256" key="6">
    <source>
        <dbReference type="ARBA" id="ARBA00022825"/>
    </source>
</evidence>
<evidence type="ECO:0000259" key="7">
    <source>
        <dbReference type="Pfam" id="PF00326"/>
    </source>
</evidence>
<keyword evidence="6" id="KW-0720">Serine protease</keyword>
<comment type="similarity">
    <text evidence="2">Belongs to the peptidase S9A family.</text>
</comment>
<comment type="catalytic activity">
    <reaction evidence="1">
        <text>Hydrolysis of Pro-|-Xaa &gt;&gt; Ala-|-Xaa in oligopeptides.</text>
        <dbReference type="EC" id="3.4.21.26"/>
    </reaction>
</comment>
<dbReference type="RefSeq" id="WP_341701501.1">
    <property type="nucleotide sequence ID" value="NZ_JBBYHU010000039.1"/>
</dbReference>
<keyword evidence="10" id="KW-1185">Reference proteome</keyword>
<evidence type="ECO:0000313" key="9">
    <source>
        <dbReference type="EMBL" id="MEL1242302.1"/>
    </source>
</evidence>
<dbReference type="Gene3D" id="2.130.10.120">
    <property type="entry name" value="Prolyl oligopeptidase, N-terminal domain"/>
    <property type="match status" value="1"/>
</dbReference>
<comment type="caution">
    <text evidence="9">The sequence shown here is derived from an EMBL/GenBank/DDBJ whole genome shotgun (WGS) entry which is preliminary data.</text>
</comment>
<dbReference type="Proteomes" id="UP001398556">
    <property type="component" value="Unassembled WGS sequence"/>
</dbReference>
<dbReference type="InterPro" id="IPR002470">
    <property type="entry name" value="Peptidase_S9A"/>
</dbReference>
<protein>
    <recommendedName>
        <fullName evidence="3">prolyl oligopeptidase</fullName>
        <ecNumber evidence="3">3.4.21.26</ecNumber>
    </recommendedName>
</protein>
<keyword evidence="5" id="KW-0378">Hydrolase</keyword>
<feature type="domain" description="Peptidase S9 prolyl oligopeptidase catalytic" evidence="7">
    <location>
        <begin position="484"/>
        <end position="697"/>
    </location>
</feature>
<dbReference type="EMBL" id="JBBYHU010000039">
    <property type="protein sequence ID" value="MEL1242302.1"/>
    <property type="molecule type" value="Genomic_DNA"/>
</dbReference>
<dbReference type="InterPro" id="IPR001375">
    <property type="entry name" value="Peptidase_S9_cat"/>
</dbReference>
<dbReference type="Gene3D" id="3.40.50.1820">
    <property type="entry name" value="alpha/beta hydrolase"/>
    <property type="match status" value="1"/>
</dbReference>
<evidence type="ECO:0000256" key="1">
    <source>
        <dbReference type="ARBA" id="ARBA00001070"/>
    </source>
</evidence>
<keyword evidence="4" id="KW-0645">Protease</keyword>
<evidence type="ECO:0000256" key="3">
    <source>
        <dbReference type="ARBA" id="ARBA00011897"/>
    </source>
</evidence>
<dbReference type="PANTHER" id="PTHR42881:SF2">
    <property type="entry name" value="PROLYL ENDOPEPTIDASE"/>
    <property type="match status" value="1"/>
</dbReference>
<dbReference type="InterPro" id="IPR051167">
    <property type="entry name" value="Prolyl_oligopep/macrocyclase"/>
</dbReference>
<evidence type="ECO:0000259" key="8">
    <source>
        <dbReference type="Pfam" id="PF02897"/>
    </source>
</evidence>
<dbReference type="PANTHER" id="PTHR42881">
    <property type="entry name" value="PROLYL ENDOPEPTIDASE"/>
    <property type="match status" value="1"/>
</dbReference>
<feature type="domain" description="Peptidase S9A N-terminal" evidence="8">
    <location>
        <begin position="28"/>
        <end position="426"/>
    </location>
</feature>
<gene>
    <name evidence="9" type="ORF">AAEO59_14680</name>
</gene>
<dbReference type="SUPFAM" id="SSF50993">
    <property type="entry name" value="Peptidase/esterase 'gauge' domain"/>
    <property type="match status" value="1"/>
</dbReference>
<sequence>MRNVIIITTIISSVMTSFAQKSKSIHYPQTRKDGTVDEYFGTKVNDPYRWLEDDRSAETEAWVKAQNNVTNAYLEQIPFRNQLKERLEKLWNYEKQGAPFTEGDFTYCYKNNGLQNQSVLFQKNKAGKETVFLDPNTFSKDGTTSLGEVSFSKDGSKVAFSISEGGSDWRKVIVKDVLTGAVLEDTLVNVKFSALSWKGNEGFYYSSYEKPEGSELSAKTDQHKLYFHQLGTAQKADKVIFGESQKRRYVGGKVTEDDRYLIITAANSTYGNELYVKDLADSNSPIQTIVSDFKNDYTVLENEGSQLFVVTDNKAPNKRIVVIDINVPKSENWKDLIPETAQVLEPSTCSGYIFAHYMKDAVSLVKQYDYSGQLIREIQLPGLGTADGFNGKKMDKLAYFTFTNYIVPGTIYALDSKSGETKVYQKSKCQFNSEDYESKQVFYTSKDGTKIPMIITYKKGLKLNGKNPTILYGYGGFNVNLTPGFSLSNAVWMENGGVYAVPNLRGGGEYGKQWHDAGTKMQKQNVFDDFIAAGEYLIAEKYTSSNFLAIRGGSNGGLLVGAVMTQRPDLAKVALPAVGVLDMLRYNAFTAGAGWAYDYGTAQDNKEMFEYLKGYSPLHNVKNGVHYPATMVTTGDHDDRVVPAHSFKFAAELQAKQSGENPTLIRIDVKAGHGAGKSVAATIQENVDIQAFTLYNMGILKIGK</sequence>
<organism evidence="9 10">
    <name type="scientific">Flavobacterium flavipallidum</name>
    <dbReference type="NCBI Taxonomy" id="3139140"/>
    <lineage>
        <taxon>Bacteria</taxon>
        <taxon>Pseudomonadati</taxon>
        <taxon>Bacteroidota</taxon>
        <taxon>Flavobacteriia</taxon>
        <taxon>Flavobacteriales</taxon>
        <taxon>Flavobacteriaceae</taxon>
        <taxon>Flavobacterium</taxon>
    </lineage>
</organism>
<name>A0ABU9HRS5_9FLAO</name>
<evidence type="ECO:0000256" key="2">
    <source>
        <dbReference type="ARBA" id="ARBA00005228"/>
    </source>
</evidence>
<dbReference type="SUPFAM" id="SSF53474">
    <property type="entry name" value="alpha/beta-Hydrolases"/>
    <property type="match status" value="1"/>
</dbReference>
<evidence type="ECO:0000256" key="4">
    <source>
        <dbReference type="ARBA" id="ARBA00022670"/>
    </source>
</evidence>
<dbReference type="Pfam" id="PF02897">
    <property type="entry name" value="Peptidase_S9_N"/>
    <property type="match status" value="1"/>
</dbReference>
<dbReference type="PROSITE" id="PS00708">
    <property type="entry name" value="PRO_ENDOPEP_SER"/>
    <property type="match status" value="1"/>
</dbReference>
<dbReference type="EC" id="3.4.21.26" evidence="3"/>
<accession>A0ABU9HRS5</accession>
<dbReference type="InterPro" id="IPR029058">
    <property type="entry name" value="AB_hydrolase_fold"/>
</dbReference>
<dbReference type="PRINTS" id="PR00862">
    <property type="entry name" value="PROLIGOPTASE"/>
</dbReference>
<reference evidence="9 10" key="1">
    <citation type="submission" date="2024-04" db="EMBL/GenBank/DDBJ databases">
        <title>Flavobacterium sp. DGU99 16S ribosomal RNA gene Genome sequencing and assembly.</title>
        <authorList>
            <person name="Park S."/>
        </authorList>
    </citation>
    <scope>NUCLEOTIDE SEQUENCE [LARGE SCALE GENOMIC DNA]</scope>
    <source>
        <strain evidence="9 10">DGU99</strain>
    </source>
</reference>
<dbReference type="Pfam" id="PF00326">
    <property type="entry name" value="Peptidase_S9"/>
    <property type="match status" value="1"/>
</dbReference>